<dbReference type="CDD" id="cd06261">
    <property type="entry name" value="TM_PBP2"/>
    <property type="match status" value="1"/>
</dbReference>
<reference evidence="9 10" key="1">
    <citation type="journal article" date="2011" name="Stand. Genomic Sci.">
        <title>Complete genome sequence of the thermophilic sulfur-reducer Desulfurobacterium thermolithotrophum type strain (BSA(T)) from a deep-sea hydrothermal vent.</title>
        <authorList>
            <person name="Goker M."/>
            <person name="Daligault H."/>
            <person name="Mwirichia R."/>
            <person name="Lapidus A."/>
            <person name="Lucas S."/>
            <person name="Deshpande S."/>
            <person name="Pagani I."/>
            <person name="Tapia R."/>
            <person name="Cheng J.F."/>
            <person name="Goodwin L."/>
            <person name="Pitluck S."/>
            <person name="Liolios K."/>
            <person name="Ivanova N."/>
            <person name="Mavromatis K."/>
            <person name="Mikhailova N."/>
            <person name="Pati A."/>
            <person name="Chen A."/>
            <person name="Palaniappan K."/>
            <person name="Han C."/>
            <person name="Land M."/>
            <person name="Hauser L."/>
            <person name="Pan C."/>
            <person name="Brambilla E.M."/>
            <person name="Rohde M."/>
            <person name="Spring S."/>
            <person name="Sikorski J."/>
            <person name="Wirth R."/>
            <person name="Detter J.C."/>
            <person name="Woyke T."/>
            <person name="Bristow J."/>
            <person name="Eisen J.A."/>
            <person name="Markowitz V."/>
            <person name="Hugenholtz P."/>
            <person name="Kyrpides N.C."/>
            <person name="Klenk H.P."/>
        </authorList>
    </citation>
    <scope>NUCLEOTIDE SEQUENCE [LARGE SCALE GENOMIC DNA]</scope>
    <source>
        <strain evidence="10">DSM 11699 / BSA</strain>
    </source>
</reference>
<evidence type="ECO:0000259" key="8">
    <source>
        <dbReference type="PROSITE" id="PS50928"/>
    </source>
</evidence>
<dbReference type="KEGG" id="dte:Dester_0829"/>
<dbReference type="HOGENOM" id="CLU_016047_14_1_0"/>
<evidence type="ECO:0000256" key="5">
    <source>
        <dbReference type="ARBA" id="ARBA00022989"/>
    </source>
</evidence>
<dbReference type="RefSeq" id="WP_013638424.1">
    <property type="nucleotide sequence ID" value="NC_015185.1"/>
</dbReference>
<keyword evidence="6 7" id="KW-0472">Membrane</keyword>
<sequence>MRKQKWLLFLIGVLTFGCFAFIVVPILNIFVSVNPESLESTLKDGEVWNAIFTTLKGAIFSTILGLIIGVPTSYFLSTVDFRGKSFLESLLNLPIVIPHVAVGIILLKLLSQNSTLGKFFSHFGIHFVDTIYGIIVAMCFVSISYTITSSLLGFRSINKELIWTARSLGASPFQVLRFVVLPLAFPYILRGAILSFARSISEVGALLIIAYYPITAPILMYERFEDYGLKASTPIAVLMMLISFLIFIILLSISYRSERKSA</sequence>
<dbReference type="InterPro" id="IPR000515">
    <property type="entry name" value="MetI-like"/>
</dbReference>
<dbReference type="InParanoid" id="F0S3P8"/>
<dbReference type="InterPro" id="IPR035906">
    <property type="entry name" value="MetI-like_sf"/>
</dbReference>
<dbReference type="AlphaFoldDB" id="F0S3P8"/>
<evidence type="ECO:0000313" key="9">
    <source>
        <dbReference type="EMBL" id="ADY73470.1"/>
    </source>
</evidence>
<dbReference type="PANTHER" id="PTHR30183">
    <property type="entry name" value="MOLYBDENUM TRANSPORT SYSTEM PERMEASE PROTEIN MODB"/>
    <property type="match status" value="1"/>
</dbReference>
<keyword evidence="3" id="KW-1003">Cell membrane</keyword>
<dbReference type="Proteomes" id="UP000007102">
    <property type="component" value="Chromosome"/>
</dbReference>
<feature type="transmembrane region" description="Helical" evidence="7">
    <location>
        <begin position="233"/>
        <end position="255"/>
    </location>
</feature>
<gene>
    <name evidence="9" type="ordered locus">Dester_0829</name>
</gene>
<organism evidence="9 10">
    <name type="scientific">Desulfurobacterium thermolithotrophum (strain DSM 11699 / BSA)</name>
    <dbReference type="NCBI Taxonomy" id="868864"/>
    <lineage>
        <taxon>Bacteria</taxon>
        <taxon>Pseudomonadati</taxon>
        <taxon>Aquificota</taxon>
        <taxon>Aquificia</taxon>
        <taxon>Desulfurobacteriales</taxon>
        <taxon>Desulfurobacteriaceae</taxon>
        <taxon>Desulfurobacterium</taxon>
    </lineage>
</organism>
<proteinExistence type="inferred from homology"/>
<keyword evidence="4 7" id="KW-0812">Transmembrane</keyword>
<feature type="domain" description="ABC transmembrane type-1" evidence="8">
    <location>
        <begin position="51"/>
        <end position="250"/>
    </location>
</feature>
<keyword evidence="2 7" id="KW-0813">Transport</keyword>
<protein>
    <submittedName>
        <fullName evidence="9">Binding-protein-dependent transport systems inner membrane component</fullName>
    </submittedName>
</protein>
<evidence type="ECO:0000256" key="6">
    <source>
        <dbReference type="ARBA" id="ARBA00023136"/>
    </source>
</evidence>
<reference evidence="10" key="2">
    <citation type="submission" date="2011-02" db="EMBL/GenBank/DDBJ databases">
        <title>The complete genome of Desulfurobacterium thermolithotrophum DSM 11699.</title>
        <authorList>
            <consortium name="US DOE Joint Genome Institute (JGI-PGF)"/>
            <person name="Lucas S."/>
            <person name="Copeland A."/>
            <person name="Lapidus A."/>
            <person name="Bruce D."/>
            <person name="Goodwin L."/>
            <person name="Pitluck S."/>
            <person name="Kyrpides N."/>
            <person name="Mavromatis K."/>
            <person name="Pagani I."/>
            <person name="Ivanova N."/>
            <person name="Mikhailova N."/>
            <person name="Daligault H."/>
            <person name="Detter J.C."/>
            <person name="Tapia R."/>
            <person name="Han C."/>
            <person name="Land M."/>
            <person name="Hauser L."/>
            <person name="Markowitz V."/>
            <person name="Cheng J.-F."/>
            <person name="Hugenholtz P."/>
            <person name="Woyke T."/>
            <person name="Wu D."/>
            <person name="Spring S."/>
            <person name="Brambilla E."/>
            <person name="Klenk H.-P."/>
            <person name="Eisen J.A."/>
        </authorList>
    </citation>
    <scope>NUCLEOTIDE SEQUENCE [LARGE SCALE GENOMIC DNA]</scope>
    <source>
        <strain evidence="10">DSM 11699 / BSA</strain>
    </source>
</reference>
<dbReference type="FunCoup" id="F0S3P8">
    <property type="interactions" value="227"/>
</dbReference>
<dbReference type="Gene3D" id="1.10.3720.10">
    <property type="entry name" value="MetI-like"/>
    <property type="match status" value="1"/>
</dbReference>
<dbReference type="SUPFAM" id="SSF161098">
    <property type="entry name" value="MetI-like"/>
    <property type="match status" value="1"/>
</dbReference>
<dbReference type="Pfam" id="PF00528">
    <property type="entry name" value="BPD_transp_1"/>
    <property type="match status" value="1"/>
</dbReference>
<dbReference type="GO" id="GO:0055085">
    <property type="term" value="P:transmembrane transport"/>
    <property type="evidence" value="ECO:0007669"/>
    <property type="project" value="InterPro"/>
</dbReference>
<comment type="subcellular location">
    <subcellularLocation>
        <location evidence="1 7">Cell membrane</location>
        <topology evidence="1 7">Multi-pass membrane protein</topology>
    </subcellularLocation>
</comment>
<feature type="transmembrane region" description="Helical" evidence="7">
    <location>
        <begin position="203"/>
        <end position="221"/>
    </location>
</feature>
<evidence type="ECO:0000313" key="10">
    <source>
        <dbReference type="Proteomes" id="UP000007102"/>
    </source>
</evidence>
<evidence type="ECO:0000256" key="4">
    <source>
        <dbReference type="ARBA" id="ARBA00022692"/>
    </source>
</evidence>
<feature type="transmembrane region" description="Helical" evidence="7">
    <location>
        <begin position="51"/>
        <end position="77"/>
    </location>
</feature>
<evidence type="ECO:0000256" key="2">
    <source>
        <dbReference type="ARBA" id="ARBA00022448"/>
    </source>
</evidence>
<dbReference type="PROSITE" id="PS50928">
    <property type="entry name" value="ABC_TM1"/>
    <property type="match status" value="1"/>
</dbReference>
<dbReference type="STRING" id="868864.Dester_0829"/>
<name>F0S3P8_DESTD</name>
<dbReference type="GO" id="GO:0005886">
    <property type="term" value="C:plasma membrane"/>
    <property type="evidence" value="ECO:0007669"/>
    <property type="project" value="UniProtKB-SubCell"/>
</dbReference>
<dbReference type="PROSITE" id="PS51257">
    <property type="entry name" value="PROKAR_LIPOPROTEIN"/>
    <property type="match status" value="1"/>
</dbReference>
<feature type="transmembrane region" description="Helical" evidence="7">
    <location>
        <begin position="7"/>
        <end position="31"/>
    </location>
</feature>
<feature type="transmembrane region" description="Helical" evidence="7">
    <location>
        <begin position="89"/>
        <end position="110"/>
    </location>
</feature>
<keyword evidence="5 7" id="KW-1133">Transmembrane helix</keyword>
<feature type="transmembrane region" description="Helical" evidence="7">
    <location>
        <begin position="130"/>
        <end position="154"/>
    </location>
</feature>
<evidence type="ECO:0000256" key="3">
    <source>
        <dbReference type="ARBA" id="ARBA00022475"/>
    </source>
</evidence>
<evidence type="ECO:0000256" key="1">
    <source>
        <dbReference type="ARBA" id="ARBA00004651"/>
    </source>
</evidence>
<dbReference type="PANTHER" id="PTHR30183:SF3">
    <property type="entry name" value="MOLYBDENUM TRANSPORT SYSTEM PERMEASE PROTEIN MODB"/>
    <property type="match status" value="1"/>
</dbReference>
<comment type="similarity">
    <text evidence="7">Belongs to the binding-protein-dependent transport system permease family.</text>
</comment>
<evidence type="ECO:0000256" key="7">
    <source>
        <dbReference type="RuleBase" id="RU363032"/>
    </source>
</evidence>
<dbReference type="eggNOG" id="COG0555">
    <property type="taxonomic scope" value="Bacteria"/>
</dbReference>
<keyword evidence="10" id="KW-1185">Reference proteome</keyword>
<dbReference type="EMBL" id="CP002543">
    <property type="protein sequence ID" value="ADY73470.1"/>
    <property type="molecule type" value="Genomic_DNA"/>
</dbReference>
<accession>F0S3P8</accession>